<dbReference type="RefSeq" id="WP_006301927.1">
    <property type="nucleotide sequence ID" value="NZ_CM001022.1"/>
</dbReference>
<accession>E3CZQ4</accession>
<proteinExistence type="predicted"/>
<dbReference type="Pfam" id="PF19420">
    <property type="entry name" value="DDAH_eukar"/>
    <property type="match status" value="1"/>
</dbReference>
<dbReference type="EMBL" id="CM001022">
    <property type="protein sequence ID" value="EFQ24686.1"/>
    <property type="molecule type" value="Genomic_DNA"/>
</dbReference>
<dbReference type="HOGENOM" id="CLU_057463_1_0_0"/>
<keyword evidence="2" id="KW-1185">Reference proteome</keyword>
<sequence>MVRDKSAVEVYDDDYGEKWFSDEASFQDDLVPVWGRRWSVSSEVGRLRACLVRRPGKEIECVKNPADWRWGDVMDPQKARDQHDAFTQVYRDHGVDVFYVEEQREDRPNAIFMRDNLLGTPEGAIVCRQATRFRRGEEAAVTRAVAKIGCPVVRTISGHGYFEGACAMWIDRRTIVLGTGVRANAEGVRQVEEVLRPMGVETVLPFQIPYGHAHLDGLMNPVDRRKLLIFPWQTPYDVIDPLKRMGFELIEAPDVDEVKHGSSINLVALAPGLVVMPAGNPKTQRALEKAGVEVIPVDVSELMKGYGSLHCMTAFLEREEI</sequence>
<reference evidence="1 2" key="1">
    <citation type="journal article" date="2010" name="Stand. Genomic Sci.">
        <title>Non-contiguous finished genome sequence of Aminomonas paucivorans type strain (GLU-3).</title>
        <authorList>
            <person name="Pitluck S."/>
            <person name="Yasawong M."/>
            <person name="Held B."/>
            <person name="Lapidus A."/>
            <person name="Nolan M."/>
            <person name="Copeland A."/>
            <person name="Lucas S."/>
            <person name="Del Rio T.G."/>
            <person name="Tice H."/>
            <person name="Cheng J.F."/>
            <person name="Chertkov O."/>
            <person name="Goodwin L."/>
            <person name="Tapia R."/>
            <person name="Han C."/>
            <person name="Liolios K."/>
            <person name="Ivanova N."/>
            <person name="Mavromatis K."/>
            <person name="Ovchinnikova G."/>
            <person name="Pati A."/>
            <person name="Chen A."/>
            <person name="Palaniappan K."/>
            <person name="Land M."/>
            <person name="Hauser L."/>
            <person name="Chang Y.J."/>
            <person name="Jeffries C.D."/>
            <person name="Pukall R."/>
            <person name="Spring S."/>
            <person name="Rohde M."/>
            <person name="Sikorski J."/>
            <person name="Goker M."/>
            <person name="Woyke T."/>
            <person name="Bristow J."/>
            <person name="Eisen J.A."/>
            <person name="Markowitz V."/>
            <person name="Hugenholtz P."/>
            <person name="Kyrpides N.C."/>
            <person name="Klenk H.P."/>
        </authorList>
    </citation>
    <scope>NUCLEOTIDE SEQUENCE [LARGE SCALE GENOMIC DNA]</scope>
    <source>
        <strain evidence="1 2">DSM 12260</strain>
    </source>
</reference>
<dbReference type="eggNOG" id="COG1834">
    <property type="taxonomic scope" value="Bacteria"/>
</dbReference>
<evidence type="ECO:0000313" key="2">
    <source>
        <dbReference type="Proteomes" id="UP000005096"/>
    </source>
</evidence>
<organism evidence="1 2">
    <name type="scientific">Aminomonas paucivorans DSM 12260</name>
    <dbReference type="NCBI Taxonomy" id="584708"/>
    <lineage>
        <taxon>Bacteria</taxon>
        <taxon>Thermotogati</taxon>
        <taxon>Synergistota</taxon>
        <taxon>Synergistia</taxon>
        <taxon>Synergistales</taxon>
        <taxon>Synergistaceae</taxon>
        <taxon>Aminomonas</taxon>
    </lineage>
</organism>
<dbReference type="OrthoDB" id="9807502at2"/>
<dbReference type="GO" id="GO:0016740">
    <property type="term" value="F:transferase activity"/>
    <property type="evidence" value="ECO:0007669"/>
    <property type="project" value="UniProtKB-KW"/>
</dbReference>
<dbReference type="STRING" id="584708.Apau_2279"/>
<dbReference type="PANTHER" id="PTHR47271">
    <property type="entry name" value="ARGININE DEIMINASE"/>
    <property type="match status" value="1"/>
</dbReference>
<dbReference type="GO" id="GO:0016990">
    <property type="term" value="F:arginine deiminase activity"/>
    <property type="evidence" value="ECO:0007669"/>
    <property type="project" value="TreeGrafter"/>
</dbReference>
<dbReference type="PANTHER" id="PTHR47271:SF2">
    <property type="entry name" value="ARGININE DEIMINASE"/>
    <property type="match status" value="1"/>
</dbReference>
<dbReference type="Proteomes" id="UP000005096">
    <property type="component" value="Chromosome"/>
</dbReference>
<protein>
    <submittedName>
        <fullName evidence="1">Amidinotransferase</fullName>
    </submittedName>
</protein>
<dbReference type="PaxDb" id="584708-Apau_2279"/>
<evidence type="ECO:0000313" key="1">
    <source>
        <dbReference type="EMBL" id="EFQ24686.1"/>
    </source>
</evidence>
<dbReference type="AlphaFoldDB" id="E3CZQ4"/>
<dbReference type="SUPFAM" id="SSF55909">
    <property type="entry name" value="Pentein"/>
    <property type="match status" value="1"/>
</dbReference>
<dbReference type="GO" id="GO:0019546">
    <property type="term" value="P:L-arginine deiminase pathway"/>
    <property type="evidence" value="ECO:0007669"/>
    <property type="project" value="TreeGrafter"/>
</dbReference>
<keyword evidence="1" id="KW-0808">Transferase</keyword>
<name>E3CZQ4_9BACT</name>
<dbReference type="Gene3D" id="3.75.10.10">
    <property type="entry name" value="L-arginine/glycine Amidinotransferase, Chain A"/>
    <property type="match status" value="1"/>
</dbReference>
<gene>
    <name evidence="1" type="ORF">Apau_2279</name>
</gene>